<reference evidence="2" key="1">
    <citation type="journal article" date="2019" name="Environ. Microbiol.">
        <title>Fungal ecological strategies reflected in gene transcription - a case study of two litter decomposers.</title>
        <authorList>
            <person name="Barbi F."/>
            <person name="Kohler A."/>
            <person name="Barry K."/>
            <person name="Baskaran P."/>
            <person name="Daum C."/>
            <person name="Fauchery L."/>
            <person name="Ihrmark K."/>
            <person name="Kuo A."/>
            <person name="LaButti K."/>
            <person name="Lipzen A."/>
            <person name="Morin E."/>
            <person name="Grigoriev I.V."/>
            <person name="Henrissat B."/>
            <person name="Lindahl B."/>
            <person name="Martin F."/>
        </authorList>
    </citation>
    <scope>NUCLEOTIDE SEQUENCE</scope>
    <source>
        <strain evidence="2">JB14</strain>
    </source>
</reference>
<gene>
    <name evidence="2" type="ORF">BT96DRAFT_414103</name>
</gene>
<evidence type="ECO:0008006" key="4">
    <source>
        <dbReference type="Google" id="ProtNLM"/>
    </source>
</evidence>
<proteinExistence type="predicted"/>
<keyword evidence="1" id="KW-0175">Coiled coil</keyword>
<dbReference type="AlphaFoldDB" id="A0A6A4GVF3"/>
<evidence type="ECO:0000313" key="3">
    <source>
        <dbReference type="Proteomes" id="UP000799118"/>
    </source>
</evidence>
<organism evidence="2 3">
    <name type="scientific">Gymnopus androsaceus JB14</name>
    <dbReference type="NCBI Taxonomy" id="1447944"/>
    <lineage>
        <taxon>Eukaryota</taxon>
        <taxon>Fungi</taxon>
        <taxon>Dikarya</taxon>
        <taxon>Basidiomycota</taxon>
        <taxon>Agaricomycotina</taxon>
        <taxon>Agaricomycetes</taxon>
        <taxon>Agaricomycetidae</taxon>
        <taxon>Agaricales</taxon>
        <taxon>Marasmiineae</taxon>
        <taxon>Omphalotaceae</taxon>
        <taxon>Gymnopus</taxon>
    </lineage>
</organism>
<dbReference type="Proteomes" id="UP000799118">
    <property type="component" value="Unassembled WGS sequence"/>
</dbReference>
<dbReference type="OrthoDB" id="3266451at2759"/>
<sequence>MKCSQCSCETEKELPAFLPPFNRTTLDRLRAGYVPKSSVELSDIETFLQSAESSLADYEEDIQRLERTKRLREETIRAMHNARTLTSPIRKVPPEILCEIFANYICDSAFESVNQPTQTKREPLVQRFS</sequence>
<accession>A0A6A4GVF3</accession>
<feature type="coiled-coil region" evidence="1">
    <location>
        <begin position="48"/>
        <end position="75"/>
    </location>
</feature>
<evidence type="ECO:0000313" key="2">
    <source>
        <dbReference type="EMBL" id="KAE9389047.1"/>
    </source>
</evidence>
<keyword evidence="3" id="KW-1185">Reference proteome</keyword>
<protein>
    <recommendedName>
        <fullName evidence="4">F-box domain-containing protein</fullName>
    </recommendedName>
</protein>
<dbReference type="EMBL" id="ML769714">
    <property type="protein sequence ID" value="KAE9389047.1"/>
    <property type="molecule type" value="Genomic_DNA"/>
</dbReference>
<name>A0A6A4GVF3_9AGAR</name>
<evidence type="ECO:0000256" key="1">
    <source>
        <dbReference type="SAM" id="Coils"/>
    </source>
</evidence>